<evidence type="ECO:0000313" key="13">
    <source>
        <dbReference type="EMBL" id="MEB3073790.1"/>
    </source>
</evidence>
<keyword evidence="8 11" id="KW-0328">Glycosyltransferase</keyword>
<name>A0ABU5Z4A7_9FLAO</name>
<sequence length="170" mass="18814">MQIQDFVRDILDFPKKGVVFKDITPLLADAKATEAVLQQLLAPLKNEKIDKVAAIESRGFFFGMLLAHALNVGFVPIRKPGKLPGEIISEHYDLEYGSSNLEIHMDAIAKGERVLLHDDVLATGGTALAATKLIERLGGEIVQCTFLMELDFLSGREKLKKYSVNSILNY</sequence>
<dbReference type="HAMAP" id="MF_00004">
    <property type="entry name" value="Aden_phosphoribosyltr"/>
    <property type="match status" value="1"/>
</dbReference>
<evidence type="ECO:0000256" key="11">
    <source>
        <dbReference type="HAMAP-Rule" id="MF_00004"/>
    </source>
</evidence>
<dbReference type="Proteomes" id="UP001311730">
    <property type="component" value="Unassembled WGS sequence"/>
</dbReference>
<dbReference type="RefSeq" id="WP_323982439.1">
    <property type="nucleotide sequence ID" value="NZ_JAYKBW010000001.1"/>
</dbReference>
<dbReference type="PANTHER" id="PTHR32315">
    <property type="entry name" value="ADENINE PHOSPHORIBOSYLTRANSFERASE"/>
    <property type="match status" value="1"/>
</dbReference>
<dbReference type="PANTHER" id="PTHR32315:SF3">
    <property type="entry name" value="ADENINE PHOSPHORIBOSYLTRANSFERASE"/>
    <property type="match status" value="1"/>
</dbReference>
<dbReference type="SUPFAM" id="SSF53271">
    <property type="entry name" value="PRTase-like"/>
    <property type="match status" value="1"/>
</dbReference>
<dbReference type="InterPro" id="IPR029057">
    <property type="entry name" value="PRTase-like"/>
</dbReference>
<dbReference type="Pfam" id="PF00156">
    <property type="entry name" value="Pribosyltran"/>
    <property type="match status" value="1"/>
</dbReference>
<comment type="subunit">
    <text evidence="11">Homodimer.</text>
</comment>
<comment type="caution">
    <text evidence="13">The sequence shown here is derived from an EMBL/GenBank/DDBJ whole genome shotgun (WGS) entry which is preliminary data.</text>
</comment>
<gene>
    <name evidence="11" type="primary">apt</name>
    <name evidence="13" type="ORF">VJJ08_00555</name>
</gene>
<proteinExistence type="inferred from homology"/>
<evidence type="ECO:0000256" key="5">
    <source>
        <dbReference type="ARBA" id="ARBA00008391"/>
    </source>
</evidence>
<evidence type="ECO:0000256" key="3">
    <source>
        <dbReference type="ARBA" id="ARBA00004496"/>
    </source>
</evidence>
<dbReference type="NCBIfam" id="TIGR01090">
    <property type="entry name" value="apt"/>
    <property type="match status" value="1"/>
</dbReference>
<evidence type="ECO:0000313" key="14">
    <source>
        <dbReference type="Proteomes" id="UP001311730"/>
    </source>
</evidence>
<dbReference type="NCBIfam" id="NF002636">
    <property type="entry name" value="PRK02304.1-5"/>
    <property type="match status" value="1"/>
</dbReference>
<reference evidence="13 14" key="1">
    <citation type="submission" date="2023-12" db="EMBL/GenBank/DDBJ databases">
        <title>Genomic sequences of Capnocytophaga and Parvimonas strains.</title>
        <authorList>
            <person name="Watt R.M."/>
            <person name="Wang M."/>
            <person name="Yang T."/>
            <person name="Tong W.M."/>
        </authorList>
    </citation>
    <scope>NUCLEOTIDE SEQUENCE [LARGE SCALE GENOMIC DNA]</scope>
    <source>
        <strain evidence="13 14">CCUG 13096</strain>
    </source>
</reference>
<keyword evidence="14" id="KW-1185">Reference proteome</keyword>
<feature type="domain" description="Phosphoribosyltransferase" evidence="12">
    <location>
        <begin position="31"/>
        <end position="163"/>
    </location>
</feature>
<comment type="catalytic activity">
    <reaction evidence="1 11">
        <text>AMP + diphosphate = 5-phospho-alpha-D-ribose 1-diphosphate + adenine</text>
        <dbReference type="Rhea" id="RHEA:16609"/>
        <dbReference type="ChEBI" id="CHEBI:16708"/>
        <dbReference type="ChEBI" id="CHEBI:33019"/>
        <dbReference type="ChEBI" id="CHEBI:58017"/>
        <dbReference type="ChEBI" id="CHEBI:456215"/>
        <dbReference type="EC" id="2.4.2.7"/>
    </reaction>
</comment>
<dbReference type="GO" id="GO:0003999">
    <property type="term" value="F:adenine phosphoribosyltransferase activity"/>
    <property type="evidence" value="ECO:0007669"/>
    <property type="project" value="UniProtKB-EC"/>
</dbReference>
<comment type="pathway">
    <text evidence="4 11">Purine metabolism; AMP biosynthesis via salvage pathway; AMP from adenine: step 1/1.</text>
</comment>
<dbReference type="InterPro" id="IPR005764">
    <property type="entry name" value="Ade_phspho_trans"/>
</dbReference>
<accession>A0ABU5Z4A7</accession>
<evidence type="ECO:0000256" key="6">
    <source>
        <dbReference type="ARBA" id="ARBA00011893"/>
    </source>
</evidence>
<keyword evidence="9 11" id="KW-0808">Transferase</keyword>
<evidence type="ECO:0000256" key="1">
    <source>
        <dbReference type="ARBA" id="ARBA00000868"/>
    </source>
</evidence>
<evidence type="ECO:0000256" key="8">
    <source>
        <dbReference type="ARBA" id="ARBA00022676"/>
    </source>
</evidence>
<evidence type="ECO:0000256" key="4">
    <source>
        <dbReference type="ARBA" id="ARBA00004659"/>
    </source>
</evidence>
<keyword evidence="10 11" id="KW-0660">Purine salvage</keyword>
<dbReference type="NCBIfam" id="NF002634">
    <property type="entry name" value="PRK02304.1-3"/>
    <property type="match status" value="1"/>
</dbReference>
<evidence type="ECO:0000256" key="9">
    <source>
        <dbReference type="ARBA" id="ARBA00022679"/>
    </source>
</evidence>
<evidence type="ECO:0000256" key="2">
    <source>
        <dbReference type="ARBA" id="ARBA00003968"/>
    </source>
</evidence>
<dbReference type="Gene3D" id="3.40.50.2020">
    <property type="match status" value="1"/>
</dbReference>
<dbReference type="InterPro" id="IPR050054">
    <property type="entry name" value="UPRTase/APRTase"/>
</dbReference>
<evidence type="ECO:0000256" key="7">
    <source>
        <dbReference type="ARBA" id="ARBA00022490"/>
    </source>
</evidence>
<comment type="similarity">
    <text evidence="5 11">Belongs to the purine/pyrimidine phosphoribosyltransferase family.</text>
</comment>
<organism evidence="13 14">
    <name type="scientific">Capnocytophaga gingivalis</name>
    <dbReference type="NCBI Taxonomy" id="1017"/>
    <lineage>
        <taxon>Bacteria</taxon>
        <taxon>Pseudomonadati</taxon>
        <taxon>Bacteroidota</taxon>
        <taxon>Flavobacteriia</taxon>
        <taxon>Flavobacteriales</taxon>
        <taxon>Flavobacteriaceae</taxon>
        <taxon>Capnocytophaga</taxon>
    </lineage>
</organism>
<dbReference type="EC" id="2.4.2.7" evidence="6 11"/>
<comment type="function">
    <text evidence="2 11">Catalyzes a salvage reaction resulting in the formation of AMP, that is energically less costly than de novo synthesis.</text>
</comment>
<dbReference type="EMBL" id="JAYKBW010000001">
    <property type="protein sequence ID" value="MEB3073790.1"/>
    <property type="molecule type" value="Genomic_DNA"/>
</dbReference>
<evidence type="ECO:0000259" key="12">
    <source>
        <dbReference type="Pfam" id="PF00156"/>
    </source>
</evidence>
<dbReference type="CDD" id="cd06223">
    <property type="entry name" value="PRTases_typeI"/>
    <property type="match status" value="1"/>
</dbReference>
<dbReference type="InterPro" id="IPR000836">
    <property type="entry name" value="PRTase_dom"/>
</dbReference>
<protein>
    <recommendedName>
        <fullName evidence="6 11">Adenine phosphoribosyltransferase</fullName>
        <shortName evidence="11">APRT</shortName>
        <ecNumber evidence="6 11">2.4.2.7</ecNumber>
    </recommendedName>
</protein>
<comment type="subcellular location">
    <subcellularLocation>
        <location evidence="3 11">Cytoplasm</location>
    </subcellularLocation>
</comment>
<evidence type="ECO:0000256" key="10">
    <source>
        <dbReference type="ARBA" id="ARBA00022726"/>
    </source>
</evidence>
<keyword evidence="7 11" id="KW-0963">Cytoplasm</keyword>